<evidence type="ECO:0008006" key="4">
    <source>
        <dbReference type="Google" id="ProtNLM"/>
    </source>
</evidence>
<proteinExistence type="predicted"/>
<dbReference type="Pfam" id="PF20401">
    <property type="entry name" value="Rhomboid_2"/>
    <property type="match status" value="1"/>
</dbReference>
<keyword evidence="3" id="KW-1185">Reference proteome</keyword>
<gene>
    <name evidence="2" type="ORF">DZF91_34470</name>
</gene>
<feature type="transmembrane region" description="Helical" evidence="1">
    <location>
        <begin position="146"/>
        <end position="164"/>
    </location>
</feature>
<evidence type="ECO:0000313" key="2">
    <source>
        <dbReference type="EMBL" id="RFU37125.1"/>
    </source>
</evidence>
<name>A0A372JAS9_9ACTN</name>
<dbReference type="Proteomes" id="UP000261811">
    <property type="component" value="Unassembled WGS sequence"/>
</dbReference>
<keyword evidence="1" id="KW-0472">Membrane</keyword>
<dbReference type="InterPro" id="IPR046862">
    <property type="entry name" value="Rhomboid_2"/>
</dbReference>
<keyword evidence="1" id="KW-1133">Transmembrane helix</keyword>
<organism evidence="2 3">
    <name type="scientific">Actinomadura logoneensis</name>
    <dbReference type="NCBI Taxonomy" id="2293572"/>
    <lineage>
        <taxon>Bacteria</taxon>
        <taxon>Bacillati</taxon>
        <taxon>Actinomycetota</taxon>
        <taxon>Actinomycetes</taxon>
        <taxon>Streptosporangiales</taxon>
        <taxon>Thermomonosporaceae</taxon>
        <taxon>Actinomadura</taxon>
    </lineage>
</organism>
<sequence length="217" mass="22062">MPLVFLVLFAATGFAQIYLLSGPARASMVAWASTNLDNLSWNPVGTMVASAFVAEGERAAHTFQLVMMALGLFPVARRFGNLRGVLLVAAAHVTGTVVSEGLTAVRLALGSVGASVREISDVGPSYVLSAALLATILFGPGRVPRVLAAAGLAVLAPYLLAGLTSLDVAAVGHVVAMATGAALAGLMALRDRRRGRFTLPALARIGPGPAMSATSAA</sequence>
<evidence type="ECO:0000256" key="1">
    <source>
        <dbReference type="SAM" id="Phobius"/>
    </source>
</evidence>
<comment type="caution">
    <text evidence="2">The sequence shown here is derived from an EMBL/GenBank/DDBJ whole genome shotgun (WGS) entry which is preliminary data.</text>
</comment>
<protein>
    <recommendedName>
        <fullName evidence="4">Rhomboid family intramembrane serine protease</fullName>
    </recommendedName>
</protein>
<dbReference type="RefSeq" id="WP_147341524.1">
    <property type="nucleotide sequence ID" value="NZ_QURH01001004.1"/>
</dbReference>
<dbReference type="AlphaFoldDB" id="A0A372JAS9"/>
<accession>A0A372JAS9</accession>
<dbReference type="EMBL" id="QURH01001004">
    <property type="protein sequence ID" value="RFU37125.1"/>
    <property type="molecule type" value="Genomic_DNA"/>
</dbReference>
<reference evidence="2 3" key="1">
    <citation type="submission" date="2018-08" db="EMBL/GenBank/DDBJ databases">
        <title>Actinomadura jelena sp. nov., a novel Actinomycete isolated from soil in Chad.</title>
        <authorList>
            <person name="Shi L."/>
        </authorList>
    </citation>
    <scope>NUCLEOTIDE SEQUENCE [LARGE SCALE GENOMIC DNA]</scope>
    <source>
        <strain evidence="2 3">NEAU-G17</strain>
    </source>
</reference>
<dbReference type="OrthoDB" id="4827451at2"/>
<feature type="transmembrane region" description="Helical" evidence="1">
    <location>
        <begin position="170"/>
        <end position="189"/>
    </location>
</feature>
<feature type="non-terminal residue" evidence="2">
    <location>
        <position position="217"/>
    </location>
</feature>
<evidence type="ECO:0000313" key="3">
    <source>
        <dbReference type="Proteomes" id="UP000261811"/>
    </source>
</evidence>
<feature type="transmembrane region" description="Helical" evidence="1">
    <location>
        <begin position="84"/>
        <end position="102"/>
    </location>
</feature>
<feature type="transmembrane region" description="Helical" evidence="1">
    <location>
        <begin position="122"/>
        <end position="139"/>
    </location>
</feature>
<keyword evidence="1" id="KW-0812">Transmembrane</keyword>